<dbReference type="InterPro" id="IPR041212">
    <property type="entry name" value="Vta1_C"/>
</dbReference>
<evidence type="ECO:0000256" key="9">
    <source>
        <dbReference type="SAM" id="MobiDB-lite"/>
    </source>
</evidence>
<evidence type="ECO:0000256" key="2">
    <source>
        <dbReference type="ARBA" id="ARBA00004496"/>
    </source>
</evidence>
<name>C1MYE2_MICPC</name>
<dbReference type="InterPro" id="IPR023175">
    <property type="entry name" value="Vta1/CALS_N_sf"/>
</dbReference>
<evidence type="ECO:0000313" key="13">
    <source>
        <dbReference type="Proteomes" id="UP000001876"/>
    </source>
</evidence>
<dbReference type="PANTHER" id="PTHR46009">
    <property type="entry name" value="VACUOLAR PROTEIN SORTING-ASSOCIATED PROTEIN VTA1 HOMOLOG"/>
    <property type="match status" value="1"/>
</dbReference>
<evidence type="ECO:0000256" key="5">
    <source>
        <dbReference type="ARBA" id="ARBA00022490"/>
    </source>
</evidence>
<keyword evidence="4" id="KW-0813">Transport</keyword>
<evidence type="ECO:0000256" key="4">
    <source>
        <dbReference type="ARBA" id="ARBA00022448"/>
    </source>
</evidence>
<sequence>MGEQAKPLLPFLQRGDELQRADPKVAYYCRMFACEEGMRTSDKTPEMRELLSLLVLQLEKTKPSAGLQGAEEDEAYVENFALRLFAKADKLDRGGRRDAKTAKLFYVASIVIETLRQFDVSNGAKHELSDEMAGKQRYAAWRAGELAKANREGRTAAPPPEEGEDESASAARTTGGGGTAGGGGGTAGGGGEEATTTTTTTQAFADGVSAAHVADAQKHAKYAVSALGFEDVPTAIDNLNKALALLTGVRGLREP</sequence>
<evidence type="ECO:0000256" key="7">
    <source>
        <dbReference type="ARBA" id="ARBA00022927"/>
    </source>
</evidence>
<dbReference type="Gene3D" id="1.25.40.270">
    <property type="entry name" value="Vacuolar protein sorting-associated protein vta1"/>
    <property type="match status" value="1"/>
</dbReference>
<accession>C1MYE2</accession>
<evidence type="ECO:0000256" key="3">
    <source>
        <dbReference type="ARBA" id="ARBA00007895"/>
    </source>
</evidence>
<feature type="domain" description="Vta1/callose synthase N-terminal" evidence="10">
    <location>
        <begin position="8"/>
        <end position="151"/>
    </location>
</feature>
<dbReference type="Proteomes" id="UP000001876">
    <property type="component" value="Unassembled WGS sequence"/>
</dbReference>
<dbReference type="PANTHER" id="PTHR46009:SF1">
    <property type="entry name" value="VACUOLAR PROTEIN SORTING-ASSOCIATED PROTEIN VTA1 HOMOLOG"/>
    <property type="match status" value="1"/>
</dbReference>
<gene>
    <name evidence="12" type="ORF">MICPUCDRAFT_37521</name>
</gene>
<dbReference type="InterPro" id="IPR039431">
    <property type="entry name" value="Vta1/CALS_N"/>
</dbReference>
<dbReference type="Pfam" id="PF18097">
    <property type="entry name" value="Vta1_C"/>
    <property type="match status" value="1"/>
</dbReference>
<dbReference type="GO" id="GO:0032511">
    <property type="term" value="P:late endosome to vacuole transport via multivesicular body sorting pathway"/>
    <property type="evidence" value="ECO:0007669"/>
    <property type="project" value="InterPro"/>
</dbReference>
<dbReference type="Pfam" id="PF04652">
    <property type="entry name" value="Vta1"/>
    <property type="match status" value="1"/>
</dbReference>
<evidence type="ECO:0000256" key="8">
    <source>
        <dbReference type="ARBA" id="ARBA00023136"/>
    </source>
</evidence>
<feature type="region of interest" description="Disordered" evidence="9">
    <location>
        <begin position="149"/>
        <end position="196"/>
    </location>
</feature>
<dbReference type="OMA" id="NECICND"/>
<comment type="subcellular location">
    <subcellularLocation>
        <location evidence="2">Cytoplasm</location>
    </subcellularLocation>
    <subcellularLocation>
        <location evidence="1">Endosome membrane</location>
        <topology evidence="1">Peripheral membrane protein</topology>
    </subcellularLocation>
</comment>
<keyword evidence="13" id="KW-1185">Reference proteome</keyword>
<dbReference type="EMBL" id="GG663742">
    <property type="protein sequence ID" value="EEH55038.1"/>
    <property type="molecule type" value="Genomic_DNA"/>
</dbReference>
<keyword evidence="7" id="KW-0653">Protein transport</keyword>
<keyword evidence="6" id="KW-0967">Endosome</keyword>
<dbReference type="Gene3D" id="1.20.5.420">
    <property type="entry name" value="Immunoglobulin FC, subunit C"/>
    <property type="match status" value="1"/>
</dbReference>
<dbReference type="RefSeq" id="XP_003060269.1">
    <property type="nucleotide sequence ID" value="XM_003060223.1"/>
</dbReference>
<proteinExistence type="inferred from homology"/>
<keyword evidence="5" id="KW-0963">Cytoplasm</keyword>
<dbReference type="OrthoDB" id="391137at2759"/>
<reference evidence="12 13" key="1">
    <citation type="journal article" date="2009" name="Science">
        <title>Green evolution and dynamic adaptations revealed by genomes of the marine picoeukaryotes Micromonas.</title>
        <authorList>
            <person name="Worden A.Z."/>
            <person name="Lee J.H."/>
            <person name="Mock T."/>
            <person name="Rouze P."/>
            <person name="Simmons M.P."/>
            <person name="Aerts A.L."/>
            <person name="Allen A.E."/>
            <person name="Cuvelier M.L."/>
            <person name="Derelle E."/>
            <person name="Everett M.V."/>
            <person name="Foulon E."/>
            <person name="Grimwood J."/>
            <person name="Gundlach H."/>
            <person name="Henrissat B."/>
            <person name="Napoli C."/>
            <person name="McDonald S.M."/>
            <person name="Parker M.S."/>
            <person name="Rombauts S."/>
            <person name="Salamov A."/>
            <person name="Von Dassow P."/>
            <person name="Badger J.H."/>
            <person name="Coutinho P.M."/>
            <person name="Demir E."/>
            <person name="Dubchak I."/>
            <person name="Gentemann C."/>
            <person name="Eikrem W."/>
            <person name="Gready J.E."/>
            <person name="John U."/>
            <person name="Lanier W."/>
            <person name="Lindquist E.A."/>
            <person name="Lucas S."/>
            <person name="Mayer K.F."/>
            <person name="Moreau H."/>
            <person name="Not F."/>
            <person name="Otillar R."/>
            <person name="Panaud O."/>
            <person name="Pangilinan J."/>
            <person name="Paulsen I."/>
            <person name="Piegu B."/>
            <person name="Poliakov A."/>
            <person name="Robbens S."/>
            <person name="Schmutz J."/>
            <person name="Toulza E."/>
            <person name="Wyss T."/>
            <person name="Zelensky A."/>
            <person name="Zhou K."/>
            <person name="Armbrust E.V."/>
            <person name="Bhattacharya D."/>
            <person name="Goodenough U.W."/>
            <person name="Van de Peer Y."/>
            <person name="Grigoriev I.V."/>
        </authorList>
    </citation>
    <scope>NUCLEOTIDE SEQUENCE [LARGE SCALE GENOMIC DNA]</scope>
    <source>
        <strain evidence="12 13">CCMP1545</strain>
    </source>
</reference>
<dbReference type="KEGG" id="mpp:MICPUCDRAFT_37521"/>
<dbReference type="InterPro" id="IPR044538">
    <property type="entry name" value="Vta1-like"/>
</dbReference>
<dbReference type="eggNOG" id="KOG0917">
    <property type="taxonomic scope" value="Eukaryota"/>
</dbReference>
<organism evidence="13">
    <name type="scientific">Micromonas pusilla (strain CCMP1545)</name>
    <name type="common">Picoplanktonic green alga</name>
    <dbReference type="NCBI Taxonomy" id="564608"/>
    <lineage>
        <taxon>Eukaryota</taxon>
        <taxon>Viridiplantae</taxon>
        <taxon>Chlorophyta</taxon>
        <taxon>Mamiellophyceae</taxon>
        <taxon>Mamiellales</taxon>
        <taxon>Mamiellaceae</taxon>
        <taxon>Micromonas</taxon>
    </lineage>
</organism>
<dbReference type="GO" id="GO:0010008">
    <property type="term" value="C:endosome membrane"/>
    <property type="evidence" value="ECO:0007669"/>
    <property type="project" value="UniProtKB-SubCell"/>
</dbReference>
<dbReference type="AlphaFoldDB" id="C1MYE2"/>
<keyword evidence="8" id="KW-0472">Membrane</keyword>
<evidence type="ECO:0000259" key="11">
    <source>
        <dbReference type="Pfam" id="PF18097"/>
    </source>
</evidence>
<dbReference type="STRING" id="564608.C1MYE2"/>
<evidence type="ECO:0000313" key="12">
    <source>
        <dbReference type="EMBL" id="EEH55038.1"/>
    </source>
</evidence>
<evidence type="ECO:0000256" key="6">
    <source>
        <dbReference type="ARBA" id="ARBA00022753"/>
    </source>
</evidence>
<evidence type="ECO:0000256" key="1">
    <source>
        <dbReference type="ARBA" id="ARBA00004481"/>
    </source>
</evidence>
<dbReference type="GO" id="GO:0005771">
    <property type="term" value="C:multivesicular body"/>
    <property type="evidence" value="ECO:0007669"/>
    <property type="project" value="TreeGrafter"/>
</dbReference>
<dbReference type="GeneID" id="9685997"/>
<comment type="similarity">
    <text evidence="3">Belongs to the VTA1 family.</text>
</comment>
<feature type="compositionally biased region" description="Gly residues" evidence="9">
    <location>
        <begin position="174"/>
        <end position="192"/>
    </location>
</feature>
<feature type="domain" description="Vta1 C-terminal" evidence="11">
    <location>
        <begin position="213"/>
        <end position="247"/>
    </location>
</feature>
<dbReference type="GO" id="GO:0015031">
    <property type="term" value="P:protein transport"/>
    <property type="evidence" value="ECO:0007669"/>
    <property type="project" value="UniProtKB-KW"/>
</dbReference>
<evidence type="ECO:0000259" key="10">
    <source>
        <dbReference type="Pfam" id="PF04652"/>
    </source>
</evidence>
<protein>
    <submittedName>
        <fullName evidence="12">Predicted protein</fullName>
    </submittedName>
</protein>